<name>A0AAV0VJM7_9HEMI</name>
<evidence type="ECO:0000259" key="7">
    <source>
        <dbReference type="Pfam" id="PF17919"/>
    </source>
</evidence>
<keyword evidence="6" id="KW-0511">Multifunctional enzyme</keyword>
<protein>
    <recommendedName>
        <fullName evidence="7">Reverse transcriptase/retrotransposon-derived protein RNase H-like domain-containing protein</fullName>
    </recommendedName>
</protein>
<feature type="domain" description="Reverse transcriptase/retrotransposon-derived protein RNase H-like" evidence="7">
    <location>
        <begin position="205"/>
        <end position="304"/>
    </location>
</feature>
<dbReference type="InterPro" id="IPR021109">
    <property type="entry name" value="Peptidase_aspartic_dom_sf"/>
</dbReference>
<reference evidence="8 9" key="1">
    <citation type="submission" date="2023-01" db="EMBL/GenBank/DDBJ databases">
        <authorList>
            <person name="Whitehead M."/>
        </authorList>
    </citation>
    <scope>NUCLEOTIDE SEQUENCE [LARGE SCALE GENOMIC DNA]</scope>
</reference>
<dbReference type="InterPro" id="IPR050951">
    <property type="entry name" value="Retrovirus_Pol_polyprotein"/>
</dbReference>
<evidence type="ECO:0000256" key="6">
    <source>
        <dbReference type="ARBA" id="ARBA00023268"/>
    </source>
</evidence>
<dbReference type="FunFam" id="3.10.20.370:FF:000001">
    <property type="entry name" value="Retrovirus-related Pol polyprotein from transposon 17.6-like protein"/>
    <property type="match status" value="1"/>
</dbReference>
<evidence type="ECO:0000256" key="1">
    <source>
        <dbReference type="ARBA" id="ARBA00022679"/>
    </source>
</evidence>
<keyword evidence="4" id="KW-0255">Endonuclease</keyword>
<dbReference type="Proteomes" id="UP001160148">
    <property type="component" value="Unassembled WGS sequence"/>
</dbReference>
<dbReference type="PANTHER" id="PTHR37984">
    <property type="entry name" value="PROTEIN CBG26694"/>
    <property type="match status" value="1"/>
</dbReference>
<dbReference type="EMBL" id="CARXXK010000001">
    <property type="protein sequence ID" value="CAI6343879.1"/>
    <property type="molecule type" value="Genomic_DNA"/>
</dbReference>
<evidence type="ECO:0000256" key="4">
    <source>
        <dbReference type="ARBA" id="ARBA00022759"/>
    </source>
</evidence>
<evidence type="ECO:0000256" key="2">
    <source>
        <dbReference type="ARBA" id="ARBA00022695"/>
    </source>
</evidence>
<dbReference type="SUPFAM" id="SSF56672">
    <property type="entry name" value="DNA/RNA polymerases"/>
    <property type="match status" value="1"/>
</dbReference>
<accession>A0AAV0VJM7</accession>
<dbReference type="Gene3D" id="3.10.10.10">
    <property type="entry name" value="HIV Type 1 Reverse Transcriptase, subunit A, domain 1"/>
    <property type="match status" value="1"/>
</dbReference>
<proteinExistence type="predicted"/>
<dbReference type="Pfam" id="PF17919">
    <property type="entry name" value="RT_RNaseH_2"/>
    <property type="match status" value="1"/>
</dbReference>
<evidence type="ECO:0000313" key="8">
    <source>
        <dbReference type="EMBL" id="CAI6343879.1"/>
    </source>
</evidence>
<dbReference type="GO" id="GO:0003964">
    <property type="term" value="F:RNA-directed DNA polymerase activity"/>
    <property type="evidence" value="ECO:0007669"/>
    <property type="project" value="UniProtKB-KW"/>
</dbReference>
<sequence length="408" mass="46247">MEIDSGAAASVITEQFFNGKLSNCALKSSYKKFNFFDGTSIQPVGQFTAKVEFNNKIVDCEFIVVKSTGNPYPLCGRNLLSKLGISWVQLNNIQDSKKSRSLNELLVEYKDLFSGKLGEYAHMEVHLELNSDIQPILHKHRCIPFAHKLAVEKELQRLEESGVIKKRELCQWGTPLVPVLKPDCSIRLCSDYKATINRYIKDIHWSKICDKAFNKIKTILMSEQVLTHYNPDLPIVLTRDASNNGLGAVLSHVLSDNSEKPIHFASRALSSAEKKYSTTHKDALAVVWGVTKNYQYLKGREFTIKSDHKPLMTLLDEDKVIPKMASGRVQRWEFFLSGFKYKIEFIKGTNNKATENLSRISISNNDFITKDDLVDQALDVISFVDHFVPVDYLQISSETSKDPTVKKS</sequence>
<dbReference type="CDD" id="cd09274">
    <property type="entry name" value="RNase_HI_RT_Ty3"/>
    <property type="match status" value="1"/>
</dbReference>
<keyword evidence="9" id="KW-1185">Reference proteome</keyword>
<keyword evidence="5" id="KW-0695">RNA-directed DNA polymerase</keyword>
<dbReference type="PANTHER" id="PTHR37984:SF5">
    <property type="entry name" value="PROTEIN NYNRIN-LIKE"/>
    <property type="match status" value="1"/>
</dbReference>
<dbReference type="SUPFAM" id="SSF50630">
    <property type="entry name" value="Acid proteases"/>
    <property type="match status" value="1"/>
</dbReference>
<keyword evidence="3" id="KW-0540">Nuclease</keyword>
<dbReference type="InterPro" id="IPR041577">
    <property type="entry name" value="RT_RNaseH_2"/>
</dbReference>
<organism evidence="8 9">
    <name type="scientific">Macrosiphum euphorbiae</name>
    <name type="common">potato aphid</name>
    <dbReference type="NCBI Taxonomy" id="13131"/>
    <lineage>
        <taxon>Eukaryota</taxon>
        <taxon>Metazoa</taxon>
        <taxon>Ecdysozoa</taxon>
        <taxon>Arthropoda</taxon>
        <taxon>Hexapoda</taxon>
        <taxon>Insecta</taxon>
        <taxon>Pterygota</taxon>
        <taxon>Neoptera</taxon>
        <taxon>Paraneoptera</taxon>
        <taxon>Hemiptera</taxon>
        <taxon>Sternorrhyncha</taxon>
        <taxon>Aphidomorpha</taxon>
        <taxon>Aphidoidea</taxon>
        <taxon>Aphididae</taxon>
        <taxon>Macrosiphini</taxon>
        <taxon>Macrosiphum</taxon>
    </lineage>
</organism>
<keyword evidence="2" id="KW-0548">Nucleotidyltransferase</keyword>
<dbReference type="Gene3D" id="2.40.70.10">
    <property type="entry name" value="Acid Proteases"/>
    <property type="match status" value="1"/>
</dbReference>
<dbReference type="GO" id="GO:0004519">
    <property type="term" value="F:endonuclease activity"/>
    <property type="evidence" value="ECO:0007669"/>
    <property type="project" value="UniProtKB-KW"/>
</dbReference>
<evidence type="ECO:0000256" key="5">
    <source>
        <dbReference type="ARBA" id="ARBA00022918"/>
    </source>
</evidence>
<comment type="caution">
    <text evidence="8">The sequence shown here is derived from an EMBL/GenBank/DDBJ whole genome shotgun (WGS) entry which is preliminary data.</text>
</comment>
<keyword evidence="1" id="KW-0808">Transferase</keyword>
<dbReference type="InterPro" id="IPR043502">
    <property type="entry name" value="DNA/RNA_pol_sf"/>
</dbReference>
<keyword evidence="4" id="KW-0378">Hydrolase</keyword>
<evidence type="ECO:0000313" key="9">
    <source>
        <dbReference type="Proteomes" id="UP001160148"/>
    </source>
</evidence>
<gene>
    <name evidence="8" type="ORF">MEUPH1_LOCUS1084</name>
</gene>
<dbReference type="AlphaFoldDB" id="A0AAV0VJM7"/>
<evidence type="ECO:0000256" key="3">
    <source>
        <dbReference type="ARBA" id="ARBA00022722"/>
    </source>
</evidence>